<proteinExistence type="predicted"/>
<organism evidence="1 2">
    <name type="scientific">candidate division TA06 bacterium DG_78</name>
    <dbReference type="NCBI Taxonomy" id="1703772"/>
    <lineage>
        <taxon>Bacteria</taxon>
        <taxon>Bacteria division TA06</taxon>
    </lineage>
</organism>
<sequence>MSVNKGEVEKHLNRWQDILRLRDWDIIVKIVRTKWRKSGDIKIDLEDKKAVLLVNRTPKCTNLEELVIHELLHLKLYGMDQMIEGLLSSVFGEKEDDPKREFACTQFMMILESTVEDLTKGYLSATGTQKSLSFGRLQEPIDEELE</sequence>
<comment type="caution">
    <text evidence="1">The sequence shown here is derived from an EMBL/GenBank/DDBJ whole genome shotgun (WGS) entry which is preliminary data.</text>
</comment>
<dbReference type="Proteomes" id="UP000051012">
    <property type="component" value="Unassembled WGS sequence"/>
</dbReference>
<reference evidence="1 2" key="1">
    <citation type="journal article" date="2015" name="Microbiome">
        <title>Genomic resolution of linkages in carbon, nitrogen, and sulfur cycling among widespread estuary sediment bacteria.</title>
        <authorList>
            <person name="Baker B.J."/>
            <person name="Lazar C.S."/>
            <person name="Teske A.P."/>
            <person name="Dick G.J."/>
        </authorList>
    </citation>
    <scope>NUCLEOTIDE SEQUENCE [LARGE SCALE GENOMIC DNA]</scope>
    <source>
        <strain evidence="1">DG_78</strain>
    </source>
</reference>
<dbReference type="EMBL" id="LJNI01000111">
    <property type="protein sequence ID" value="KPJ71955.1"/>
    <property type="molecule type" value="Genomic_DNA"/>
</dbReference>
<evidence type="ECO:0000313" key="1">
    <source>
        <dbReference type="EMBL" id="KPJ71955.1"/>
    </source>
</evidence>
<protein>
    <submittedName>
        <fullName evidence="1">Uncharacterized protein</fullName>
    </submittedName>
</protein>
<dbReference type="AlphaFoldDB" id="A0A0S7YBQ5"/>
<accession>A0A0S7YBQ5</accession>
<evidence type="ECO:0000313" key="2">
    <source>
        <dbReference type="Proteomes" id="UP000051012"/>
    </source>
</evidence>
<gene>
    <name evidence="1" type="ORF">AMJ52_08020</name>
</gene>
<name>A0A0S7YBQ5_UNCT6</name>
<dbReference type="PATRIC" id="fig|1703772.3.peg.462"/>